<proteinExistence type="predicted"/>
<dbReference type="Pfam" id="PF00436">
    <property type="entry name" value="SSB"/>
    <property type="match status" value="1"/>
</dbReference>
<sequence>MPANRITVIGNLTRKPELRYTPTGVAVVELTVAENYRRLDTVSKEWRDVSKTYYRVTCWRSLAEHAAGTLGKGHSVIVVGRMYMDEWVGREGELRRTLCIEADSVGYDLKYSSALVPPRAPGPDRQAAAEDRTGRPASGWEVVVGEPPTDEPDDVDEPFDVDGEDVEGRSMVDRIRQEQLATAPASDG</sequence>
<evidence type="ECO:0000256" key="3">
    <source>
        <dbReference type="RuleBase" id="RU000524"/>
    </source>
</evidence>
<dbReference type="InterPro" id="IPR011344">
    <property type="entry name" value="ssDNA-bd"/>
</dbReference>
<protein>
    <recommendedName>
        <fullName evidence="3">Single-stranded DNA-binding protein</fullName>
    </recommendedName>
</protein>
<evidence type="ECO:0000313" key="6">
    <source>
        <dbReference type="Proteomes" id="UP001501414"/>
    </source>
</evidence>
<dbReference type="SUPFAM" id="SSF50249">
    <property type="entry name" value="Nucleic acid-binding proteins"/>
    <property type="match status" value="1"/>
</dbReference>
<dbReference type="InterPro" id="IPR012340">
    <property type="entry name" value="NA-bd_OB-fold"/>
</dbReference>
<dbReference type="NCBIfam" id="TIGR00621">
    <property type="entry name" value="ssb"/>
    <property type="match status" value="1"/>
</dbReference>
<dbReference type="Proteomes" id="UP001501414">
    <property type="component" value="Unassembled WGS sequence"/>
</dbReference>
<name>A0ABN1XZQ8_9PSEU</name>
<evidence type="ECO:0000256" key="1">
    <source>
        <dbReference type="ARBA" id="ARBA00023125"/>
    </source>
</evidence>
<dbReference type="CDD" id="cd04496">
    <property type="entry name" value="SSB_OBF"/>
    <property type="match status" value="1"/>
</dbReference>
<gene>
    <name evidence="5" type="ORF">GCM10009613_41310</name>
</gene>
<keyword evidence="1 2" id="KW-0238">DNA-binding</keyword>
<dbReference type="PANTHER" id="PTHR10302">
    <property type="entry name" value="SINGLE-STRANDED DNA-BINDING PROTEIN"/>
    <property type="match status" value="1"/>
</dbReference>
<comment type="caution">
    <text evidence="5">The sequence shown here is derived from an EMBL/GenBank/DDBJ whole genome shotgun (WGS) entry which is preliminary data.</text>
</comment>
<dbReference type="PROSITE" id="PS50935">
    <property type="entry name" value="SSB"/>
    <property type="match status" value="1"/>
</dbReference>
<organism evidence="5 6">
    <name type="scientific">Pseudonocardia kongjuensis</name>
    <dbReference type="NCBI Taxonomy" id="102227"/>
    <lineage>
        <taxon>Bacteria</taxon>
        <taxon>Bacillati</taxon>
        <taxon>Actinomycetota</taxon>
        <taxon>Actinomycetes</taxon>
        <taxon>Pseudonocardiales</taxon>
        <taxon>Pseudonocardiaceae</taxon>
        <taxon>Pseudonocardia</taxon>
    </lineage>
</organism>
<dbReference type="EMBL" id="BAAAJK010000025">
    <property type="protein sequence ID" value="GAA1393948.1"/>
    <property type="molecule type" value="Genomic_DNA"/>
</dbReference>
<dbReference type="RefSeq" id="WP_344024975.1">
    <property type="nucleotide sequence ID" value="NZ_BAAAJK010000025.1"/>
</dbReference>
<evidence type="ECO:0000313" key="5">
    <source>
        <dbReference type="EMBL" id="GAA1393948.1"/>
    </source>
</evidence>
<dbReference type="InterPro" id="IPR000424">
    <property type="entry name" value="Primosome_PriB/ssb"/>
</dbReference>
<accession>A0ABN1XZQ8</accession>
<reference evidence="5 6" key="1">
    <citation type="journal article" date="2019" name="Int. J. Syst. Evol. Microbiol.">
        <title>The Global Catalogue of Microorganisms (GCM) 10K type strain sequencing project: providing services to taxonomists for standard genome sequencing and annotation.</title>
        <authorList>
            <consortium name="The Broad Institute Genomics Platform"/>
            <consortium name="The Broad Institute Genome Sequencing Center for Infectious Disease"/>
            <person name="Wu L."/>
            <person name="Ma J."/>
        </authorList>
    </citation>
    <scope>NUCLEOTIDE SEQUENCE [LARGE SCALE GENOMIC DNA]</scope>
    <source>
        <strain evidence="5 6">JCM 11896</strain>
    </source>
</reference>
<keyword evidence="6" id="KW-1185">Reference proteome</keyword>
<dbReference type="PANTHER" id="PTHR10302:SF27">
    <property type="entry name" value="SINGLE-STRANDED DNA-BINDING PROTEIN"/>
    <property type="match status" value="1"/>
</dbReference>
<feature type="region of interest" description="Disordered" evidence="4">
    <location>
        <begin position="115"/>
        <end position="170"/>
    </location>
</feature>
<dbReference type="Gene3D" id="2.40.50.140">
    <property type="entry name" value="Nucleic acid-binding proteins"/>
    <property type="match status" value="1"/>
</dbReference>
<evidence type="ECO:0000256" key="4">
    <source>
        <dbReference type="SAM" id="MobiDB-lite"/>
    </source>
</evidence>
<feature type="compositionally biased region" description="Acidic residues" evidence="4">
    <location>
        <begin position="148"/>
        <end position="165"/>
    </location>
</feature>
<evidence type="ECO:0000256" key="2">
    <source>
        <dbReference type="PROSITE-ProRule" id="PRU00252"/>
    </source>
</evidence>